<dbReference type="KEGG" id="vbo:CKY39_23105"/>
<evidence type="ECO:0008006" key="5">
    <source>
        <dbReference type="Google" id="ProtNLM"/>
    </source>
</evidence>
<name>A0A250DN44_9BURK</name>
<evidence type="ECO:0000313" key="3">
    <source>
        <dbReference type="EMBL" id="ATA55797.1"/>
    </source>
</evidence>
<evidence type="ECO:0000256" key="2">
    <source>
        <dbReference type="SAM" id="SignalP"/>
    </source>
</evidence>
<dbReference type="AlphaFoldDB" id="A0A250DN44"/>
<dbReference type="EMBL" id="CP023284">
    <property type="protein sequence ID" value="ATA55797.1"/>
    <property type="molecule type" value="Genomic_DNA"/>
</dbReference>
<dbReference type="Proteomes" id="UP000217154">
    <property type="component" value="Chromosome"/>
</dbReference>
<organism evidence="3 4">
    <name type="scientific">Variovorax boronicumulans</name>
    <dbReference type="NCBI Taxonomy" id="436515"/>
    <lineage>
        <taxon>Bacteria</taxon>
        <taxon>Pseudomonadati</taxon>
        <taxon>Pseudomonadota</taxon>
        <taxon>Betaproteobacteria</taxon>
        <taxon>Burkholderiales</taxon>
        <taxon>Comamonadaceae</taxon>
        <taxon>Variovorax</taxon>
    </lineage>
</organism>
<evidence type="ECO:0000256" key="1">
    <source>
        <dbReference type="SAM" id="MobiDB-lite"/>
    </source>
</evidence>
<reference evidence="3 4" key="1">
    <citation type="submission" date="2017-09" db="EMBL/GenBank/DDBJ databases">
        <title>The diverse metabolic capabilities of V. boronicumulans make it an excellent choice for continued studies on novel biodegradation.</title>
        <authorList>
            <person name="Sun S."/>
        </authorList>
    </citation>
    <scope>NUCLEOTIDE SEQUENCE [LARGE SCALE GENOMIC DNA]</scope>
    <source>
        <strain evidence="3 4">J1</strain>
    </source>
</reference>
<feature type="signal peptide" evidence="2">
    <location>
        <begin position="1"/>
        <end position="20"/>
    </location>
</feature>
<gene>
    <name evidence="3" type="ORF">CKY39_23105</name>
</gene>
<accession>A0A250DN44</accession>
<proteinExistence type="predicted"/>
<sequence>MRRWLLIFLLFLLPFQYSWAVSAAYCLHEGDKSSGHWGHHEDEPRGTDRTHAGDGAKKDSTRQPNAAVGHCIVAHFGQAQHADTAAALPAQAPVASQPLRAASTERFASHIAEVPVRPDWLLCA</sequence>
<feature type="region of interest" description="Disordered" evidence="1">
    <location>
        <begin position="32"/>
        <end position="65"/>
    </location>
</feature>
<protein>
    <recommendedName>
        <fullName evidence="5">Cobalt-zinc-cadmium resistance protein</fullName>
    </recommendedName>
</protein>
<feature type="chain" id="PRO_5013190921" description="Cobalt-zinc-cadmium resistance protein" evidence="2">
    <location>
        <begin position="21"/>
        <end position="124"/>
    </location>
</feature>
<feature type="compositionally biased region" description="Basic and acidic residues" evidence="1">
    <location>
        <begin position="32"/>
        <end position="61"/>
    </location>
</feature>
<dbReference type="RefSeq" id="WP_095746104.1">
    <property type="nucleotide sequence ID" value="NZ_CP023284.1"/>
</dbReference>
<keyword evidence="2" id="KW-0732">Signal</keyword>
<evidence type="ECO:0000313" key="4">
    <source>
        <dbReference type="Proteomes" id="UP000217154"/>
    </source>
</evidence>